<dbReference type="Proteomes" id="UP000314294">
    <property type="component" value="Unassembled WGS sequence"/>
</dbReference>
<proteinExistence type="predicted"/>
<organism evidence="1 2">
    <name type="scientific">Liparis tanakae</name>
    <name type="common">Tanaka's snailfish</name>
    <dbReference type="NCBI Taxonomy" id="230148"/>
    <lineage>
        <taxon>Eukaryota</taxon>
        <taxon>Metazoa</taxon>
        <taxon>Chordata</taxon>
        <taxon>Craniata</taxon>
        <taxon>Vertebrata</taxon>
        <taxon>Euteleostomi</taxon>
        <taxon>Actinopterygii</taxon>
        <taxon>Neopterygii</taxon>
        <taxon>Teleostei</taxon>
        <taxon>Neoteleostei</taxon>
        <taxon>Acanthomorphata</taxon>
        <taxon>Eupercaria</taxon>
        <taxon>Perciformes</taxon>
        <taxon>Cottioidei</taxon>
        <taxon>Cottales</taxon>
        <taxon>Liparidae</taxon>
        <taxon>Liparis</taxon>
    </lineage>
</organism>
<keyword evidence="2" id="KW-1185">Reference proteome</keyword>
<dbReference type="EMBL" id="SRLO01000434">
    <property type="protein sequence ID" value="TNN56192.1"/>
    <property type="molecule type" value="Genomic_DNA"/>
</dbReference>
<gene>
    <name evidence="1" type="ORF">EYF80_033568</name>
</gene>
<evidence type="ECO:0000313" key="2">
    <source>
        <dbReference type="Proteomes" id="UP000314294"/>
    </source>
</evidence>
<name>A0A4Z2GTZ0_9TELE</name>
<reference evidence="1 2" key="1">
    <citation type="submission" date="2019-03" db="EMBL/GenBank/DDBJ databases">
        <title>First draft genome of Liparis tanakae, snailfish: a comprehensive survey of snailfish specific genes.</title>
        <authorList>
            <person name="Kim W."/>
            <person name="Song I."/>
            <person name="Jeong J.-H."/>
            <person name="Kim D."/>
            <person name="Kim S."/>
            <person name="Ryu S."/>
            <person name="Song J.Y."/>
            <person name="Lee S.K."/>
        </authorList>
    </citation>
    <scope>NUCLEOTIDE SEQUENCE [LARGE SCALE GENOMIC DNA]</scope>
    <source>
        <tissue evidence="1">Muscle</tissue>
    </source>
</reference>
<protein>
    <submittedName>
        <fullName evidence="1">Uncharacterized protein</fullName>
    </submittedName>
</protein>
<sequence length="142" mass="16111">MHIITNQHRDNEKRKKKKIHDGLEQLEMLQLRHRSGLNPLQSLPAQPQVNWFSSEYSVSSGAYWLSSAAYWLSSAAYWLSSGAYWLSSAAYWLSSATYCLSSATYWLSSAAYWTSAWNDSSTGSGFSVVFRPDFFTLSKDTV</sequence>
<accession>A0A4Z2GTZ0</accession>
<evidence type="ECO:0000313" key="1">
    <source>
        <dbReference type="EMBL" id="TNN56192.1"/>
    </source>
</evidence>
<dbReference type="AlphaFoldDB" id="A0A4Z2GTZ0"/>
<comment type="caution">
    <text evidence="1">The sequence shown here is derived from an EMBL/GenBank/DDBJ whole genome shotgun (WGS) entry which is preliminary data.</text>
</comment>